<accession>A0A8C4WRG7</accession>
<sequence length="65" mass="7080">TGAAQPMRQIQEGKHPIPSCVPLLREETSCPICLECFQEPVSIPCGHNFCRACIRHGPNPHLCGA</sequence>
<keyword evidence="8" id="KW-0833">Ubl conjugation pathway</keyword>
<evidence type="ECO:0000256" key="7">
    <source>
        <dbReference type="ARBA" id="ARBA00022771"/>
    </source>
</evidence>
<evidence type="ECO:0000259" key="12">
    <source>
        <dbReference type="PROSITE" id="PS50089"/>
    </source>
</evidence>
<evidence type="ECO:0000256" key="11">
    <source>
        <dbReference type="PROSITE-ProRule" id="PRU00175"/>
    </source>
</evidence>
<evidence type="ECO:0000256" key="8">
    <source>
        <dbReference type="ARBA" id="ARBA00022786"/>
    </source>
</evidence>
<dbReference type="SMART" id="SM00184">
    <property type="entry name" value="RING"/>
    <property type="match status" value="1"/>
</dbReference>
<evidence type="ECO:0000256" key="9">
    <source>
        <dbReference type="ARBA" id="ARBA00022833"/>
    </source>
</evidence>
<dbReference type="SUPFAM" id="SSF57850">
    <property type="entry name" value="RING/U-box"/>
    <property type="match status" value="1"/>
</dbReference>
<keyword evidence="5" id="KW-0479">Metal-binding</keyword>
<protein>
    <recommendedName>
        <fullName evidence="3">RING-type E3 ubiquitin transferase</fullName>
        <ecNumber evidence="3">2.3.2.27</ecNumber>
    </recommendedName>
</protein>
<dbReference type="InterPro" id="IPR013083">
    <property type="entry name" value="Znf_RING/FYVE/PHD"/>
</dbReference>
<keyword evidence="10" id="KW-0539">Nucleus</keyword>
<dbReference type="AlphaFoldDB" id="A0A8C4WRG7"/>
<keyword evidence="9" id="KW-0862">Zinc</keyword>
<reference evidence="13" key="2">
    <citation type="submission" date="2025-09" db="UniProtKB">
        <authorList>
            <consortium name="Ensembl"/>
        </authorList>
    </citation>
    <scope>IDENTIFICATION</scope>
</reference>
<organism evidence="13 14">
    <name type="scientific">Gopherus evgoodei</name>
    <name type="common">Goodes thornscrub tortoise</name>
    <dbReference type="NCBI Taxonomy" id="1825980"/>
    <lineage>
        <taxon>Eukaryota</taxon>
        <taxon>Metazoa</taxon>
        <taxon>Chordata</taxon>
        <taxon>Craniata</taxon>
        <taxon>Vertebrata</taxon>
        <taxon>Euteleostomi</taxon>
        <taxon>Archelosauria</taxon>
        <taxon>Testudinata</taxon>
        <taxon>Testudines</taxon>
        <taxon>Cryptodira</taxon>
        <taxon>Durocryptodira</taxon>
        <taxon>Testudinoidea</taxon>
        <taxon>Testudinidae</taxon>
        <taxon>Gopherus</taxon>
    </lineage>
</organism>
<dbReference type="Pfam" id="PF15227">
    <property type="entry name" value="zf-C3HC4_4"/>
    <property type="match status" value="1"/>
</dbReference>
<dbReference type="PANTHER" id="PTHR23328:SF0">
    <property type="entry name" value="RING-TYPE DOMAIN-CONTAINING PROTEIN"/>
    <property type="match status" value="1"/>
</dbReference>
<evidence type="ECO:0000256" key="4">
    <source>
        <dbReference type="ARBA" id="ARBA00022679"/>
    </source>
</evidence>
<comment type="catalytic activity">
    <reaction evidence="1">
        <text>S-ubiquitinyl-[E2 ubiquitin-conjugating enzyme]-L-cysteine + [acceptor protein]-L-lysine = [E2 ubiquitin-conjugating enzyme]-L-cysteine + N(6)-ubiquitinyl-[acceptor protein]-L-lysine.</text>
        <dbReference type="EC" id="2.3.2.27"/>
    </reaction>
</comment>
<dbReference type="PROSITE" id="PS00518">
    <property type="entry name" value="ZF_RING_1"/>
    <property type="match status" value="1"/>
</dbReference>
<dbReference type="PANTHER" id="PTHR23328">
    <property type="entry name" value="RING-TYPE DOMAIN-CONTAINING PROTEIN"/>
    <property type="match status" value="1"/>
</dbReference>
<evidence type="ECO:0000256" key="1">
    <source>
        <dbReference type="ARBA" id="ARBA00000900"/>
    </source>
</evidence>
<evidence type="ECO:0000256" key="5">
    <source>
        <dbReference type="ARBA" id="ARBA00022723"/>
    </source>
</evidence>
<dbReference type="OrthoDB" id="9049620at2759"/>
<keyword evidence="4" id="KW-0808">Transferase</keyword>
<dbReference type="EC" id="2.3.2.27" evidence="3"/>
<evidence type="ECO:0000256" key="2">
    <source>
        <dbReference type="ARBA" id="ARBA00004123"/>
    </source>
</evidence>
<dbReference type="InterPro" id="IPR017907">
    <property type="entry name" value="Znf_RING_CS"/>
</dbReference>
<evidence type="ECO:0000313" key="14">
    <source>
        <dbReference type="Proteomes" id="UP000694390"/>
    </source>
</evidence>
<evidence type="ECO:0000256" key="3">
    <source>
        <dbReference type="ARBA" id="ARBA00012483"/>
    </source>
</evidence>
<dbReference type="GO" id="GO:0061630">
    <property type="term" value="F:ubiquitin protein ligase activity"/>
    <property type="evidence" value="ECO:0007669"/>
    <property type="project" value="UniProtKB-EC"/>
</dbReference>
<dbReference type="PROSITE" id="PS50089">
    <property type="entry name" value="ZF_RING_2"/>
    <property type="match status" value="1"/>
</dbReference>
<dbReference type="GO" id="GO:0035861">
    <property type="term" value="C:site of double-strand break"/>
    <property type="evidence" value="ECO:0007669"/>
    <property type="project" value="TreeGrafter"/>
</dbReference>
<evidence type="ECO:0000256" key="10">
    <source>
        <dbReference type="ARBA" id="ARBA00023242"/>
    </source>
</evidence>
<dbReference type="Ensembl" id="ENSGEVT00005020394.1">
    <property type="protein sequence ID" value="ENSGEVP00005019415.1"/>
    <property type="gene ID" value="ENSGEVG00005013761.1"/>
</dbReference>
<keyword evidence="14" id="KW-1185">Reference proteome</keyword>
<evidence type="ECO:0000313" key="13">
    <source>
        <dbReference type="Ensembl" id="ENSGEVP00005019415.1"/>
    </source>
</evidence>
<proteinExistence type="predicted"/>
<keyword evidence="6" id="KW-0227">DNA damage</keyword>
<dbReference type="InterPro" id="IPR051657">
    <property type="entry name" value="RNF168/RNF169_E3_ubiq-ligase"/>
</dbReference>
<dbReference type="InterPro" id="IPR001841">
    <property type="entry name" value="Znf_RING"/>
</dbReference>
<evidence type="ECO:0000256" key="6">
    <source>
        <dbReference type="ARBA" id="ARBA00022763"/>
    </source>
</evidence>
<dbReference type="GO" id="GO:0006302">
    <property type="term" value="P:double-strand break repair"/>
    <property type="evidence" value="ECO:0007669"/>
    <property type="project" value="TreeGrafter"/>
</dbReference>
<dbReference type="GO" id="GO:0031491">
    <property type="term" value="F:nucleosome binding"/>
    <property type="evidence" value="ECO:0007669"/>
    <property type="project" value="TreeGrafter"/>
</dbReference>
<comment type="subcellular location">
    <subcellularLocation>
        <location evidence="2">Nucleus</location>
    </subcellularLocation>
</comment>
<dbReference type="Gene3D" id="3.30.40.10">
    <property type="entry name" value="Zinc/RING finger domain, C3HC4 (zinc finger)"/>
    <property type="match status" value="1"/>
</dbReference>
<feature type="domain" description="RING-type" evidence="12">
    <location>
        <begin position="30"/>
        <end position="63"/>
    </location>
</feature>
<dbReference type="GO" id="GO:0008270">
    <property type="term" value="F:zinc ion binding"/>
    <property type="evidence" value="ECO:0007669"/>
    <property type="project" value="UniProtKB-KW"/>
</dbReference>
<dbReference type="GO" id="GO:0005634">
    <property type="term" value="C:nucleus"/>
    <property type="evidence" value="ECO:0007669"/>
    <property type="project" value="UniProtKB-SubCell"/>
</dbReference>
<name>A0A8C4WRG7_9SAUR</name>
<keyword evidence="7 11" id="KW-0863">Zinc-finger</keyword>
<reference evidence="13" key="1">
    <citation type="submission" date="2025-08" db="UniProtKB">
        <authorList>
            <consortium name="Ensembl"/>
        </authorList>
    </citation>
    <scope>IDENTIFICATION</scope>
</reference>
<dbReference type="Proteomes" id="UP000694390">
    <property type="component" value="Unassembled WGS sequence"/>
</dbReference>